<keyword evidence="1" id="KW-0812">Transmembrane</keyword>
<keyword evidence="1" id="KW-1133">Transmembrane helix</keyword>
<dbReference type="EMBL" id="JACEGA010000001">
    <property type="protein sequence ID" value="MBB2182488.1"/>
    <property type="molecule type" value="Genomic_DNA"/>
</dbReference>
<feature type="transmembrane region" description="Helical" evidence="1">
    <location>
        <begin position="90"/>
        <end position="109"/>
    </location>
</feature>
<reference evidence="2 3" key="1">
    <citation type="submission" date="2020-07" db="EMBL/GenBank/DDBJ databases">
        <title>Characterization and genome sequencing of isolate MD1, a novel member within the family Lachnospiraceae.</title>
        <authorList>
            <person name="Rettenmaier R."/>
            <person name="Di Bello L."/>
            <person name="Zinser C."/>
            <person name="Scheitz K."/>
            <person name="Liebl W."/>
            <person name="Zverlov V."/>
        </authorList>
    </citation>
    <scope>NUCLEOTIDE SEQUENCE [LARGE SCALE GENOMIC DNA]</scope>
    <source>
        <strain evidence="2 3">MD1</strain>
    </source>
</reference>
<evidence type="ECO:0000313" key="3">
    <source>
        <dbReference type="Proteomes" id="UP000574276"/>
    </source>
</evidence>
<keyword evidence="3" id="KW-1185">Reference proteome</keyword>
<proteinExistence type="predicted"/>
<name>A0A839JZ48_9FIRM</name>
<dbReference type="Proteomes" id="UP000574276">
    <property type="component" value="Unassembled WGS sequence"/>
</dbReference>
<dbReference type="RefSeq" id="WP_228352208.1">
    <property type="nucleotide sequence ID" value="NZ_JACEGA010000001.1"/>
</dbReference>
<accession>A0A839JZ48</accession>
<gene>
    <name evidence="2" type="ORF">H0486_06340</name>
</gene>
<organism evidence="2 3">
    <name type="scientific">Variimorphobacter saccharofermentans</name>
    <dbReference type="NCBI Taxonomy" id="2755051"/>
    <lineage>
        <taxon>Bacteria</taxon>
        <taxon>Bacillati</taxon>
        <taxon>Bacillota</taxon>
        <taxon>Clostridia</taxon>
        <taxon>Lachnospirales</taxon>
        <taxon>Lachnospiraceae</taxon>
        <taxon>Variimorphobacter</taxon>
    </lineage>
</organism>
<comment type="caution">
    <text evidence="2">The sequence shown here is derived from an EMBL/GenBank/DDBJ whole genome shotgun (WGS) entry which is preliminary data.</text>
</comment>
<dbReference type="AlphaFoldDB" id="A0A839JZ48"/>
<evidence type="ECO:0008006" key="4">
    <source>
        <dbReference type="Google" id="ProtNLM"/>
    </source>
</evidence>
<sequence length="151" mass="17939">MICSRAQNMITPFINKELNLKDTEAFLNHINHCQNCHEELEVYYVLLTAMKQLDEDKNLSDDYGLELSKELEKAQERVIHAKYTYFRKKAILFLSMILLAFFISFRYSYKDGQDVTQVLESTFGLRDSFRDIRNNDLEKLLQIRLEELDND</sequence>
<keyword evidence="1" id="KW-0472">Membrane</keyword>
<evidence type="ECO:0000313" key="2">
    <source>
        <dbReference type="EMBL" id="MBB2182488.1"/>
    </source>
</evidence>
<protein>
    <recommendedName>
        <fullName evidence="4">Zf-HC2 domain-containing protein</fullName>
    </recommendedName>
</protein>
<evidence type="ECO:0000256" key="1">
    <source>
        <dbReference type="SAM" id="Phobius"/>
    </source>
</evidence>